<accession>A0A1Y2EL84</accession>
<dbReference type="PANTHER" id="PTHR38849:SF1">
    <property type="entry name" value="SMALL SECRETED PROTEIN"/>
    <property type="match status" value="1"/>
</dbReference>
<dbReference type="AlphaFoldDB" id="A0A1Y2EL84"/>
<comment type="caution">
    <text evidence="3">The sequence shown here is derived from an EMBL/GenBank/DDBJ whole genome shotgun (WGS) entry which is preliminary data.</text>
</comment>
<dbReference type="GeneID" id="63779451"/>
<evidence type="ECO:0000313" key="4">
    <source>
        <dbReference type="Proteomes" id="UP000193689"/>
    </source>
</evidence>
<feature type="signal peptide" evidence="2">
    <location>
        <begin position="1"/>
        <end position="18"/>
    </location>
</feature>
<proteinExistence type="predicted"/>
<keyword evidence="2" id="KW-0732">Signal</keyword>
<gene>
    <name evidence="3" type="ORF">BCR38DRAFT_480125</name>
</gene>
<evidence type="ECO:0000256" key="2">
    <source>
        <dbReference type="SAM" id="SignalP"/>
    </source>
</evidence>
<protein>
    <recommendedName>
        <fullName evidence="5">Small secreted protein</fullName>
    </recommendedName>
</protein>
<dbReference type="InParanoid" id="A0A1Y2EL84"/>
<keyword evidence="4" id="KW-1185">Reference proteome</keyword>
<feature type="region of interest" description="Disordered" evidence="1">
    <location>
        <begin position="149"/>
        <end position="172"/>
    </location>
</feature>
<dbReference type="PANTHER" id="PTHR38849">
    <property type="entry name" value="SMALL SECRETED PROTEIN"/>
    <property type="match status" value="1"/>
</dbReference>
<dbReference type="RefSeq" id="XP_040721217.1">
    <property type="nucleotide sequence ID" value="XM_040863239.1"/>
</dbReference>
<name>A0A1Y2EL84_9PEZI</name>
<dbReference type="Proteomes" id="UP000193689">
    <property type="component" value="Unassembled WGS sequence"/>
</dbReference>
<dbReference type="EMBL" id="MCFJ01000001">
    <property type="protein sequence ID" value="ORY71625.1"/>
    <property type="molecule type" value="Genomic_DNA"/>
</dbReference>
<evidence type="ECO:0008006" key="5">
    <source>
        <dbReference type="Google" id="ProtNLM"/>
    </source>
</evidence>
<evidence type="ECO:0000256" key="1">
    <source>
        <dbReference type="SAM" id="MobiDB-lite"/>
    </source>
</evidence>
<evidence type="ECO:0000313" key="3">
    <source>
        <dbReference type="EMBL" id="ORY71625.1"/>
    </source>
</evidence>
<organism evidence="3 4">
    <name type="scientific">Pseudomassariella vexata</name>
    <dbReference type="NCBI Taxonomy" id="1141098"/>
    <lineage>
        <taxon>Eukaryota</taxon>
        <taxon>Fungi</taxon>
        <taxon>Dikarya</taxon>
        <taxon>Ascomycota</taxon>
        <taxon>Pezizomycotina</taxon>
        <taxon>Sordariomycetes</taxon>
        <taxon>Xylariomycetidae</taxon>
        <taxon>Amphisphaeriales</taxon>
        <taxon>Pseudomassariaceae</taxon>
        <taxon>Pseudomassariella</taxon>
    </lineage>
</organism>
<dbReference type="OrthoDB" id="2151417at2759"/>
<sequence length="172" mass="18197">MYFSKVAVFISLAVSAFAAPTPAVQKRALSFRAYNDFQISDGVGGNALAEVNEAFPVDMTDPASVSEDDFNILVAARQTSENAEAEFNDAIDAAGGSSDGDALTVGKIKNKVLKLRTFEMVVQIQQAQGTAGSDADKQLEDIQAKLAQNVQTDEQNSGKTSQGVNFTGDVQP</sequence>
<reference evidence="3 4" key="1">
    <citation type="submission" date="2016-07" db="EMBL/GenBank/DDBJ databases">
        <title>Pervasive Adenine N6-methylation of Active Genes in Fungi.</title>
        <authorList>
            <consortium name="DOE Joint Genome Institute"/>
            <person name="Mondo S.J."/>
            <person name="Dannebaum R.O."/>
            <person name="Kuo R.C."/>
            <person name="Labutti K."/>
            <person name="Haridas S."/>
            <person name="Kuo A."/>
            <person name="Salamov A."/>
            <person name="Ahrendt S.R."/>
            <person name="Lipzen A."/>
            <person name="Sullivan W."/>
            <person name="Andreopoulos W.B."/>
            <person name="Clum A."/>
            <person name="Lindquist E."/>
            <person name="Daum C."/>
            <person name="Ramamoorthy G.K."/>
            <person name="Gryganskyi A."/>
            <person name="Culley D."/>
            <person name="Magnuson J.K."/>
            <person name="James T.Y."/>
            <person name="O'Malley M.A."/>
            <person name="Stajich J.E."/>
            <person name="Spatafora J.W."/>
            <person name="Visel A."/>
            <person name="Grigoriev I.V."/>
        </authorList>
    </citation>
    <scope>NUCLEOTIDE SEQUENCE [LARGE SCALE GENOMIC DNA]</scope>
    <source>
        <strain evidence="3 4">CBS 129021</strain>
    </source>
</reference>
<feature type="chain" id="PRO_5012576036" description="Small secreted protein" evidence="2">
    <location>
        <begin position="19"/>
        <end position="172"/>
    </location>
</feature>